<feature type="transmembrane region" description="Helical" evidence="7">
    <location>
        <begin position="171"/>
        <end position="192"/>
    </location>
</feature>
<dbReference type="InterPro" id="IPR006707">
    <property type="entry name" value="T7SS_EccD"/>
</dbReference>
<feature type="transmembrane region" description="Helical" evidence="7">
    <location>
        <begin position="230"/>
        <end position="249"/>
    </location>
</feature>
<comment type="similarity">
    <text evidence="2">Belongs to the EccD/Snm4 family.</text>
</comment>
<comment type="caution">
    <text evidence="9">The sequence shown here is derived from an EMBL/GenBank/DDBJ whole genome shotgun (WGS) entry which is preliminary data.</text>
</comment>
<feature type="domain" description="EccD-like transmembrane" evidence="8">
    <location>
        <begin position="145"/>
        <end position="469"/>
    </location>
</feature>
<dbReference type="Gene3D" id="3.10.20.90">
    <property type="entry name" value="Phosphatidylinositol 3-kinase Catalytic Subunit, Chain A, domain 1"/>
    <property type="match status" value="1"/>
</dbReference>
<evidence type="ECO:0000313" key="10">
    <source>
        <dbReference type="Proteomes" id="UP000325598"/>
    </source>
</evidence>
<evidence type="ECO:0000256" key="7">
    <source>
        <dbReference type="SAM" id="Phobius"/>
    </source>
</evidence>
<dbReference type="Pfam" id="PF08817">
    <property type="entry name" value="YukD"/>
    <property type="match status" value="1"/>
</dbReference>
<name>A0A5J4LFJ5_9ACTN</name>
<dbReference type="InterPro" id="IPR024962">
    <property type="entry name" value="YukD-like"/>
</dbReference>
<gene>
    <name evidence="9" type="ORF">San01_53950</name>
</gene>
<dbReference type="RefSeq" id="WP_425275758.1">
    <property type="nucleotide sequence ID" value="NZ_MUAY01000633.1"/>
</dbReference>
<keyword evidence="5 7" id="KW-1133">Transmembrane helix</keyword>
<feature type="transmembrane region" description="Helical" evidence="7">
    <location>
        <begin position="386"/>
        <end position="406"/>
    </location>
</feature>
<dbReference type="GO" id="GO:0005886">
    <property type="term" value="C:plasma membrane"/>
    <property type="evidence" value="ECO:0007669"/>
    <property type="project" value="UniProtKB-SubCell"/>
</dbReference>
<evidence type="ECO:0000256" key="4">
    <source>
        <dbReference type="ARBA" id="ARBA00022692"/>
    </source>
</evidence>
<feature type="transmembrane region" description="Helical" evidence="7">
    <location>
        <begin position="283"/>
        <end position="307"/>
    </location>
</feature>
<dbReference type="Pfam" id="PF19053">
    <property type="entry name" value="EccD"/>
    <property type="match status" value="1"/>
</dbReference>
<organism evidence="9 10">
    <name type="scientific">Streptomyces angustmyceticus</name>
    <dbReference type="NCBI Taxonomy" id="285578"/>
    <lineage>
        <taxon>Bacteria</taxon>
        <taxon>Bacillati</taxon>
        <taxon>Actinomycetota</taxon>
        <taxon>Actinomycetes</taxon>
        <taxon>Kitasatosporales</taxon>
        <taxon>Streptomycetaceae</taxon>
        <taxon>Streptomyces</taxon>
    </lineage>
</organism>
<feature type="transmembrane region" description="Helical" evidence="7">
    <location>
        <begin position="444"/>
        <end position="467"/>
    </location>
</feature>
<feature type="transmembrane region" description="Helical" evidence="7">
    <location>
        <begin position="412"/>
        <end position="432"/>
    </location>
</feature>
<keyword evidence="6 7" id="KW-0472">Membrane</keyword>
<keyword evidence="10" id="KW-1185">Reference proteome</keyword>
<accession>A0A5J4LFJ5</accession>
<evidence type="ECO:0000256" key="6">
    <source>
        <dbReference type="ARBA" id="ARBA00023136"/>
    </source>
</evidence>
<evidence type="ECO:0000256" key="1">
    <source>
        <dbReference type="ARBA" id="ARBA00004651"/>
    </source>
</evidence>
<feature type="transmembrane region" description="Helical" evidence="7">
    <location>
        <begin position="143"/>
        <end position="165"/>
    </location>
</feature>
<dbReference type="InterPro" id="IPR044049">
    <property type="entry name" value="EccD_transm"/>
</dbReference>
<feature type="transmembrane region" description="Helical" evidence="7">
    <location>
        <begin position="256"/>
        <end position="277"/>
    </location>
</feature>
<comment type="subcellular location">
    <subcellularLocation>
        <location evidence="1">Cell membrane</location>
        <topology evidence="1">Multi-pass membrane protein</topology>
    </subcellularLocation>
</comment>
<dbReference type="Proteomes" id="UP000325598">
    <property type="component" value="Unassembled WGS sequence"/>
</dbReference>
<keyword evidence="4 7" id="KW-0812">Transmembrane</keyword>
<evidence type="ECO:0000256" key="2">
    <source>
        <dbReference type="ARBA" id="ARBA00006162"/>
    </source>
</evidence>
<dbReference type="NCBIfam" id="TIGR03920">
    <property type="entry name" value="T7SS_EccD"/>
    <property type="match status" value="1"/>
</dbReference>
<feature type="transmembrane region" description="Helical" evidence="7">
    <location>
        <begin position="204"/>
        <end position="224"/>
    </location>
</feature>
<evidence type="ECO:0000313" key="9">
    <source>
        <dbReference type="EMBL" id="GES32907.1"/>
    </source>
</evidence>
<evidence type="ECO:0000259" key="8">
    <source>
        <dbReference type="Pfam" id="PF19053"/>
    </source>
</evidence>
<proteinExistence type="inferred from homology"/>
<reference evidence="9 10" key="1">
    <citation type="submission" date="2019-10" db="EMBL/GenBank/DDBJ databases">
        <title>Whole genome shotgun sequence of Streptomyces angustmyceticus NBRC 3934.</title>
        <authorList>
            <person name="Hosoyama A."/>
            <person name="Ichikawa N."/>
            <person name="Kimura A."/>
            <person name="Kitahashi Y."/>
            <person name="Komaki H."/>
            <person name="Uohara A."/>
        </authorList>
    </citation>
    <scope>NUCLEOTIDE SEQUENCE [LARGE SCALE GENOMIC DNA]</scope>
    <source>
        <strain evidence="9 10">NBRC 3934</strain>
    </source>
</reference>
<evidence type="ECO:0000256" key="3">
    <source>
        <dbReference type="ARBA" id="ARBA00022475"/>
    </source>
</evidence>
<evidence type="ECO:0000256" key="5">
    <source>
        <dbReference type="ARBA" id="ARBA00022989"/>
    </source>
</evidence>
<keyword evidence="3" id="KW-1003">Cell membrane</keyword>
<sequence>MAPGSKSYWQQRGGRVGMVSVSSGMDSGAASRTSLGRVTLVGERRRADLVLPAREPLGALLPDVLRLLGDRPGDGTRRRLVTADGSVLSPDDSLASARVPDGAVLRLVGERQTPAGPSAHDATGEAADDLDARGRHWGRRSRTWTAGAASVAPALVAGVAAARWYGPGRAALWLGVAGVLAAAAGAAGARLGRLGRLGALGQRATSTALLALGGALGVLASWQAASPGGARLAAVGLTVAAALALLGVCTELGRGGLVGAAAVAVAVGAWEAGLALADLTRTGVALGVLSVLVLGYLPRLALTAAGLTRLDDRRSGDAPVSRHQVGAALGATHRDLAPATVAMAVSAGAAGVVAAGSGDGWPAAAAALLCLVTLSRARAYPLTAEVVALLAAGTAVGMSLVLRWAAGPGSPAGALAVLCVCAVLPLGVLAVRVPEHVRARLRRLLNLVESVAVMALIPVALGAFGIYGRLLPTL</sequence>
<dbReference type="AlphaFoldDB" id="A0A5J4LFJ5"/>
<protein>
    <recommendedName>
        <fullName evidence="8">EccD-like transmembrane domain-containing protein</fullName>
    </recommendedName>
</protein>
<dbReference type="EMBL" id="BLAG01000016">
    <property type="protein sequence ID" value="GES32907.1"/>
    <property type="molecule type" value="Genomic_DNA"/>
</dbReference>